<name>A0A0U2VN33_9ENTE</name>
<keyword evidence="10 14" id="KW-1133">Transmembrane helix</keyword>
<dbReference type="GO" id="GO:0005524">
    <property type="term" value="F:ATP binding"/>
    <property type="evidence" value="ECO:0007669"/>
    <property type="project" value="UniProtKB-UniRule"/>
</dbReference>
<dbReference type="Proteomes" id="UP000067523">
    <property type="component" value="Chromosome"/>
</dbReference>
<evidence type="ECO:0000256" key="4">
    <source>
        <dbReference type="ARBA" id="ARBA00022553"/>
    </source>
</evidence>
<sequence length="367" mass="41872">MMGKISRQMLSLYAACSTFIVVLLTLFSYFHSIKQKNWMLELIQRKVFYIPLIFHMILISLLVGLSTFLLVSIVQKAQYGRIEEKLRLLARGSYESPAISKSVPHASNDQYIGEVDQDILKIRTKLLEMSKELQLLNSRPQIMDGETKEEILEAERHRLARELHDSVSQQLFAAMMMLSALNEQAQRSETPELFRKQLVTVTDIINASQSEMRALLLHLRPVSLEGKSLRKGIEQLLRELQTKIKIELTWDVEDVRLNNSIEDHLFRIVQELLSNTLRHAKAKELEVYLHQVDKNVLLRLVDDGVGFDMNEQDNKAGSYGLKNIRERVAGMGGIVKIISFKGQGTSVEIKVPVIKEDITSDQSNVSG</sequence>
<dbReference type="InterPro" id="IPR036890">
    <property type="entry name" value="HATPase_C_sf"/>
</dbReference>
<accession>A0A0U2VN33</accession>
<feature type="transmembrane region" description="Helical" evidence="14">
    <location>
        <begin position="52"/>
        <end position="74"/>
    </location>
</feature>
<keyword evidence="7 13" id="KW-0547">Nucleotide-binding</keyword>
<keyword evidence="4" id="KW-0597">Phosphoprotein</keyword>
<evidence type="ECO:0000313" key="16">
    <source>
        <dbReference type="EMBL" id="ALS35903.1"/>
    </source>
</evidence>
<evidence type="ECO:0000256" key="7">
    <source>
        <dbReference type="ARBA" id="ARBA00022741"/>
    </source>
</evidence>
<dbReference type="CDD" id="cd16917">
    <property type="entry name" value="HATPase_UhpB-NarQ-NarX-like"/>
    <property type="match status" value="1"/>
</dbReference>
<comment type="catalytic activity">
    <reaction evidence="1 13">
        <text>ATP + protein L-histidine = ADP + protein N-phospho-L-histidine.</text>
        <dbReference type="EC" id="2.7.13.3"/>
    </reaction>
</comment>
<comment type="subcellular location">
    <subcellularLocation>
        <location evidence="2 13">Cell membrane</location>
        <topology evidence="2 13">Multi-pass membrane protein</topology>
    </subcellularLocation>
</comment>
<dbReference type="PANTHER" id="PTHR24421">
    <property type="entry name" value="NITRATE/NITRITE SENSOR PROTEIN NARX-RELATED"/>
    <property type="match status" value="1"/>
</dbReference>
<dbReference type="Gene3D" id="3.30.565.10">
    <property type="entry name" value="Histidine kinase-like ATPase, C-terminal domain"/>
    <property type="match status" value="1"/>
</dbReference>
<dbReference type="InterPro" id="IPR017202">
    <property type="entry name" value="LiaS/VraS"/>
</dbReference>
<dbReference type="SMART" id="SM00387">
    <property type="entry name" value="HATPase_c"/>
    <property type="match status" value="1"/>
</dbReference>
<evidence type="ECO:0000256" key="5">
    <source>
        <dbReference type="ARBA" id="ARBA00022679"/>
    </source>
</evidence>
<dbReference type="SUPFAM" id="SSF55874">
    <property type="entry name" value="ATPase domain of HSP90 chaperone/DNA topoisomerase II/histidine kinase"/>
    <property type="match status" value="1"/>
</dbReference>
<dbReference type="InterPro" id="IPR050482">
    <property type="entry name" value="Sensor_HK_TwoCompSys"/>
</dbReference>
<evidence type="ECO:0000313" key="17">
    <source>
        <dbReference type="Proteomes" id="UP000067523"/>
    </source>
</evidence>
<keyword evidence="9 13" id="KW-0067">ATP-binding</keyword>
<evidence type="ECO:0000259" key="15">
    <source>
        <dbReference type="PROSITE" id="PS50109"/>
    </source>
</evidence>
<dbReference type="PROSITE" id="PS50109">
    <property type="entry name" value="HIS_KIN"/>
    <property type="match status" value="1"/>
</dbReference>
<evidence type="ECO:0000256" key="14">
    <source>
        <dbReference type="SAM" id="Phobius"/>
    </source>
</evidence>
<organism evidence="16 17">
    <name type="scientific">Enterococcus rotai</name>
    <dbReference type="NCBI Taxonomy" id="118060"/>
    <lineage>
        <taxon>Bacteria</taxon>
        <taxon>Bacillati</taxon>
        <taxon>Bacillota</taxon>
        <taxon>Bacilli</taxon>
        <taxon>Lactobacillales</taxon>
        <taxon>Enterococcaceae</taxon>
        <taxon>Enterococcus</taxon>
    </lineage>
</organism>
<dbReference type="GO" id="GO:0000155">
    <property type="term" value="F:phosphorelay sensor kinase activity"/>
    <property type="evidence" value="ECO:0007669"/>
    <property type="project" value="UniProtKB-UniRule"/>
</dbReference>
<dbReference type="KEGG" id="erx:ATZ35_01650"/>
<dbReference type="Pfam" id="PF02518">
    <property type="entry name" value="HATPase_c"/>
    <property type="match status" value="1"/>
</dbReference>
<feature type="transmembrane region" description="Helical" evidence="14">
    <location>
        <begin position="12"/>
        <end position="32"/>
    </location>
</feature>
<evidence type="ECO:0000256" key="8">
    <source>
        <dbReference type="ARBA" id="ARBA00022777"/>
    </source>
</evidence>
<dbReference type="Gene3D" id="1.20.5.1930">
    <property type="match status" value="1"/>
</dbReference>
<evidence type="ECO:0000256" key="10">
    <source>
        <dbReference type="ARBA" id="ARBA00022989"/>
    </source>
</evidence>
<dbReference type="AlphaFoldDB" id="A0A0U2VN33"/>
<keyword evidence="6 14" id="KW-0812">Transmembrane</keyword>
<feature type="domain" description="Histidine kinase" evidence="15">
    <location>
        <begin position="158"/>
        <end position="355"/>
    </location>
</feature>
<gene>
    <name evidence="16" type="ORF">ATZ35_01650</name>
</gene>
<keyword evidence="17" id="KW-1185">Reference proteome</keyword>
<dbReference type="RefSeq" id="WP_208928924.1">
    <property type="nucleotide sequence ID" value="NZ_CP013655.1"/>
</dbReference>
<evidence type="ECO:0000256" key="3">
    <source>
        <dbReference type="ARBA" id="ARBA00022475"/>
    </source>
</evidence>
<dbReference type="EC" id="2.7.13.3" evidence="13"/>
<evidence type="ECO:0000256" key="9">
    <source>
        <dbReference type="ARBA" id="ARBA00022840"/>
    </source>
</evidence>
<evidence type="ECO:0000256" key="13">
    <source>
        <dbReference type="PIRNR" id="PIRNR037431"/>
    </source>
</evidence>
<reference evidence="17" key="1">
    <citation type="submission" date="2015-12" db="EMBL/GenBank/DDBJ databases">
        <authorList>
            <person name="Lauer A."/>
            <person name="Humrighouse B."/>
            <person name="Loparev V."/>
            <person name="Shewmaker P.L."/>
            <person name="Whitney A.M."/>
            <person name="McLaughlin R.W."/>
        </authorList>
    </citation>
    <scope>NUCLEOTIDE SEQUENCE [LARGE SCALE GENOMIC DNA]</scope>
    <source>
        <strain evidence="17">LMG 26678</strain>
    </source>
</reference>
<dbReference type="PIRSF" id="PIRSF037431">
    <property type="entry name" value="STHK_LiaS"/>
    <property type="match status" value="1"/>
</dbReference>
<evidence type="ECO:0000256" key="11">
    <source>
        <dbReference type="ARBA" id="ARBA00023012"/>
    </source>
</evidence>
<evidence type="ECO:0000256" key="12">
    <source>
        <dbReference type="ARBA" id="ARBA00023136"/>
    </source>
</evidence>
<dbReference type="PANTHER" id="PTHR24421:SF37">
    <property type="entry name" value="SENSOR HISTIDINE KINASE NARS"/>
    <property type="match status" value="1"/>
</dbReference>
<dbReference type="Pfam" id="PF07730">
    <property type="entry name" value="HisKA_3"/>
    <property type="match status" value="1"/>
</dbReference>
<dbReference type="EMBL" id="CP013655">
    <property type="protein sequence ID" value="ALS35903.1"/>
    <property type="molecule type" value="Genomic_DNA"/>
</dbReference>
<dbReference type="STRING" id="118060.ATZ35_01650"/>
<keyword evidence="5 13" id="KW-0808">Transferase</keyword>
<keyword evidence="3 13" id="KW-1003">Cell membrane</keyword>
<dbReference type="InterPro" id="IPR005467">
    <property type="entry name" value="His_kinase_dom"/>
</dbReference>
<dbReference type="GO" id="GO:0046983">
    <property type="term" value="F:protein dimerization activity"/>
    <property type="evidence" value="ECO:0007669"/>
    <property type="project" value="InterPro"/>
</dbReference>
<evidence type="ECO:0000256" key="1">
    <source>
        <dbReference type="ARBA" id="ARBA00000085"/>
    </source>
</evidence>
<protein>
    <recommendedName>
        <fullName evidence="13">Sensor histidine kinase</fullName>
        <ecNumber evidence="13">2.7.13.3</ecNumber>
    </recommendedName>
</protein>
<keyword evidence="8 13" id="KW-0418">Kinase</keyword>
<evidence type="ECO:0000256" key="2">
    <source>
        <dbReference type="ARBA" id="ARBA00004651"/>
    </source>
</evidence>
<dbReference type="InterPro" id="IPR003594">
    <property type="entry name" value="HATPase_dom"/>
</dbReference>
<keyword evidence="11 13" id="KW-0902">Two-component regulatory system</keyword>
<proteinExistence type="predicted"/>
<keyword evidence="12 13" id="KW-0472">Membrane</keyword>
<evidence type="ECO:0000256" key="6">
    <source>
        <dbReference type="ARBA" id="ARBA00022692"/>
    </source>
</evidence>
<dbReference type="GO" id="GO:0005886">
    <property type="term" value="C:plasma membrane"/>
    <property type="evidence" value="ECO:0007669"/>
    <property type="project" value="UniProtKB-SubCell"/>
</dbReference>
<dbReference type="InterPro" id="IPR011712">
    <property type="entry name" value="Sig_transdc_His_kin_sub3_dim/P"/>
</dbReference>